<dbReference type="RefSeq" id="WP_146620980.1">
    <property type="nucleotide sequence ID" value="NZ_BJCC01000003.1"/>
</dbReference>
<evidence type="ECO:0000313" key="2">
    <source>
        <dbReference type="EMBL" id="GCF92467.1"/>
    </source>
</evidence>
<organism evidence="2 3">
    <name type="scientific">Enterococcus florum</name>
    <dbReference type="NCBI Taxonomy" id="2480627"/>
    <lineage>
        <taxon>Bacteria</taxon>
        <taxon>Bacillati</taxon>
        <taxon>Bacillota</taxon>
        <taxon>Bacilli</taxon>
        <taxon>Lactobacillales</taxon>
        <taxon>Enterococcaceae</taxon>
        <taxon>Enterococcus</taxon>
    </lineage>
</organism>
<dbReference type="EMBL" id="BJCC01000003">
    <property type="protein sequence ID" value="GCF92467.1"/>
    <property type="molecule type" value="Genomic_DNA"/>
</dbReference>
<dbReference type="InterPro" id="IPR010982">
    <property type="entry name" value="Lambda_DNA-bd_dom_sf"/>
</dbReference>
<dbReference type="CDD" id="cd00093">
    <property type="entry name" value="HTH_XRE"/>
    <property type="match status" value="1"/>
</dbReference>
<proteinExistence type="predicted"/>
<evidence type="ECO:0000313" key="3">
    <source>
        <dbReference type="Proteomes" id="UP000290567"/>
    </source>
</evidence>
<feature type="domain" description="HTH cro/C1-type" evidence="1">
    <location>
        <begin position="13"/>
        <end position="67"/>
    </location>
</feature>
<dbReference type="InterPro" id="IPR001387">
    <property type="entry name" value="Cro/C1-type_HTH"/>
</dbReference>
<dbReference type="SMART" id="SM00530">
    <property type="entry name" value="HTH_XRE"/>
    <property type="match status" value="1"/>
</dbReference>
<sequence>MNSYTYSVNLELIKKRRIELGLSQSKVAEYLGITNDKYSKRENGEHKFKSEELPALSKVLSIPLDIFFVKNLR</sequence>
<dbReference type="AlphaFoldDB" id="A0A4P5P3Y5"/>
<gene>
    <name evidence="2" type="ORF">NRIC_03580</name>
</gene>
<dbReference type="Gene3D" id="1.10.260.40">
    <property type="entry name" value="lambda repressor-like DNA-binding domains"/>
    <property type="match status" value="1"/>
</dbReference>
<comment type="caution">
    <text evidence="2">The sequence shown here is derived from an EMBL/GenBank/DDBJ whole genome shotgun (WGS) entry which is preliminary data.</text>
</comment>
<dbReference type="PROSITE" id="PS50943">
    <property type="entry name" value="HTH_CROC1"/>
    <property type="match status" value="1"/>
</dbReference>
<evidence type="ECO:0000259" key="1">
    <source>
        <dbReference type="PROSITE" id="PS50943"/>
    </source>
</evidence>
<protein>
    <submittedName>
        <fullName evidence="2">Transcriptional regulator</fullName>
    </submittedName>
</protein>
<reference evidence="3" key="1">
    <citation type="submission" date="2019-02" db="EMBL/GenBank/DDBJ databases">
        <title>Draft genome sequence of Enterococcus sp. Gos25-1.</title>
        <authorList>
            <person name="Tanaka N."/>
            <person name="Shiwa Y."/>
            <person name="Fujita N."/>
        </authorList>
    </citation>
    <scope>NUCLEOTIDE SEQUENCE [LARGE SCALE GENOMIC DNA]</scope>
    <source>
        <strain evidence="3">Gos25-1</strain>
    </source>
</reference>
<accession>A0A4P5P3Y5</accession>
<dbReference type="SUPFAM" id="SSF47413">
    <property type="entry name" value="lambda repressor-like DNA-binding domains"/>
    <property type="match status" value="1"/>
</dbReference>
<keyword evidence="3" id="KW-1185">Reference proteome</keyword>
<dbReference type="Proteomes" id="UP000290567">
    <property type="component" value="Unassembled WGS sequence"/>
</dbReference>
<dbReference type="OrthoDB" id="2475196at2"/>
<dbReference type="GO" id="GO:0003677">
    <property type="term" value="F:DNA binding"/>
    <property type="evidence" value="ECO:0007669"/>
    <property type="project" value="InterPro"/>
</dbReference>
<name>A0A4P5P3Y5_9ENTE</name>
<dbReference type="Pfam" id="PF01381">
    <property type="entry name" value="HTH_3"/>
    <property type="match status" value="1"/>
</dbReference>